<dbReference type="InterPro" id="IPR019734">
    <property type="entry name" value="TPR_rpt"/>
</dbReference>
<name>A0A7J8PP16_GOSRA</name>
<dbReference type="SUPFAM" id="SSF48452">
    <property type="entry name" value="TPR-like"/>
    <property type="match status" value="2"/>
</dbReference>
<dbReference type="Gene3D" id="1.25.40.10">
    <property type="entry name" value="Tetratricopeptide repeat domain"/>
    <property type="match status" value="3"/>
</dbReference>
<gene>
    <name evidence="2" type="ORF">Gorai_019617</name>
</gene>
<evidence type="ECO:0000256" key="1">
    <source>
        <dbReference type="PROSITE-ProRule" id="PRU00339"/>
    </source>
</evidence>
<dbReference type="PROSITE" id="PS50005">
    <property type="entry name" value="TPR"/>
    <property type="match status" value="3"/>
</dbReference>
<dbReference type="Pfam" id="PF13414">
    <property type="entry name" value="TPR_11"/>
    <property type="match status" value="2"/>
</dbReference>
<dbReference type="InterPro" id="IPR011990">
    <property type="entry name" value="TPR-like_helical_dom_sf"/>
</dbReference>
<reference evidence="2 3" key="1">
    <citation type="journal article" date="2019" name="Genome Biol. Evol.">
        <title>Insights into the evolution of the New World diploid cottons (Gossypium, subgenus Houzingenia) based on genome sequencing.</title>
        <authorList>
            <person name="Grover C.E."/>
            <person name="Arick M.A. 2nd"/>
            <person name="Thrash A."/>
            <person name="Conover J.L."/>
            <person name="Sanders W.S."/>
            <person name="Peterson D.G."/>
            <person name="Frelichowski J.E."/>
            <person name="Scheffler J.A."/>
            <person name="Scheffler B.E."/>
            <person name="Wendel J.F."/>
        </authorList>
    </citation>
    <scope>NUCLEOTIDE SEQUENCE [LARGE SCALE GENOMIC DNA]</scope>
    <source>
        <strain evidence="2">8</strain>
        <tissue evidence="2">Leaf</tissue>
    </source>
</reference>
<protein>
    <recommendedName>
        <fullName evidence="4">UDP-N-acetylglucosamine--peptide N-acetylglucosaminyltransferase SPINDLY</fullName>
    </recommendedName>
</protein>
<comment type="caution">
    <text evidence="2">The sequence shown here is derived from an EMBL/GenBank/DDBJ whole genome shotgun (WGS) entry which is preliminary data.</text>
</comment>
<dbReference type="InterPro" id="IPR037919">
    <property type="entry name" value="OGT"/>
</dbReference>
<sequence length="241" mass="26978">MDSGDLNRALQYYKEAVKLKPAFPEAYLNLGNIYKALAMPQEAIVCYQRAVQTRPNYPVALGNLASTYYERGQLDLAIHHYKQAIAYDQRFVEAYNNLGNALKDVGRVDEAIQCYNVGFSGNLSSIFSFKVIDLLNLPFFIDGEAMSHIATQPSASTYQLREYIYGMIFWNSRNMVGAAASYYKATLAVTTGLSAPFNNLAVIYKQQGNHMEAISCYNEVLRIDPLAADGLVNRGNTYKEI</sequence>
<accession>A0A7J8PP16</accession>
<dbReference type="AlphaFoldDB" id="A0A7J8PP16"/>
<dbReference type="Proteomes" id="UP000593578">
    <property type="component" value="Unassembled WGS sequence"/>
</dbReference>
<feature type="repeat" description="TPR" evidence="1">
    <location>
        <begin position="194"/>
        <end position="227"/>
    </location>
</feature>
<dbReference type="GO" id="GO:0006493">
    <property type="term" value="P:protein O-linked glycosylation"/>
    <property type="evidence" value="ECO:0007669"/>
    <property type="project" value="InterPro"/>
</dbReference>
<dbReference type="GO" id="GO:0097363">
    <property type="term" value="F:protein O-acetylglucosaminyltransferase activity"/>
    <property type="evidence" value="ECO:0007669"/>
    <property type="project" value="TreeGrafter"/>
</dbReference>
<dbReference type="Pfam" id="PF00515">
    <property type="entry name" value="TPR_1"/>
    <property type="match status" value="1"/>
</dbReference>
<proteinExistence type="predicted"/>
<evidence type="ECO:0000313" key="2">
    <source>
        <dbReference type="EMBL" id="MBA0590928.1"/>
    </source>
</evidence>
<evidence type="ECO:0008006" key="4">
    <source>
        <dbReference type="Google" id="ProtNLM"/>
    </source>
</evidence>
<keyword evidence="1" id="KW-0802">TPR repeat</keyword>
<feature type="repeat" description="TPR" evidence="1">
    <location>
        <begin position="58"/>
        <end position="91"/>
    </location>
</feature>
<dbReference type="PANTHER" id="PTHR44366">
    <property type="entry name" value="UDP-N-ACETYLGLUCOSAMINE--PEPTIDE N-ACETYLGLUCOSAMINYLTRANSFERASE 110 KDA SUBUNIT"/>
    <property type="match status" value="1"/>
</dbReference>
<dbReference type="SMART" id="SM00028">
    <property type="entry name" value="TPR"/>
    <property type="match status" value="4"/>
</dbReference>
<evidence type="ECO:0000313" key="3">
    <source>
        <dbReference type="Proteomes" id="UP000593578"/>
    </source>
</evidence>
<dbReference type="EMBL" id="JABEZZ010000007">
    <property type="protein sequence ID" value="MBA0590928.1"/>
    <property type="molecule type" value="Genomic_DNA"/>
</dbReference>
<dbReference type="PANTHER" id="PTHR44366:SF1">
    <property type="entry name" value="UDP-N-ACETYLGLUCOSAMINE--PEPTIDE N-ACETYLGLUCOSAMINYLTRANSFERASE 110 KDA SUBUNIT"/>
    <property type="match status" value="1"/>
</dbReference>
<feature type="repeat" description="TPR" evidence="1">
    <location>
        <begin position="24"/>
        <end position="57"/>
    </location>
</feature>
<organism evidence="2 3">
    <name type="scientific">Gossypium raimondii</name>
    <name type="common">Peruvian cotton</name>
    <name type="synonym">Gossypium klotzschianum subsp. raimondii</name>
    <dbReference type="NCBI Taxonomy" id="29730"/>
    <lineage>
        <taxon>Eukaryota</taxon>
        <taxon>Viridiplantae</taxon>
        <taxon>Streptophyta</taxon>
        <taxon>Embryophyta</taxon>
        <taxon>Tracheophyta</taxon>
        <taxon>Spermatophyta</taxon>
        <taxon>Magnoliopsida</taxon>
        <taxon>eudicotyledons</taxon>
        <taxon>Gunneridae</taxon>
        <taxon>Pentapetalae</taxon>
        <taxon>rosids</taxon>
        <taxon>malvids</taxon>
        <taxon>Malvales</taxon>
        <taxon>Malvaceae</taxon>
        <taxon>Malvoideae</taxon>
        <taxon>Gossypium</taxon>
    </lineage>
</organism>
<feature type="non-terminal residue" evidence="2">
    <location>
        <position position="1"/>
    </location>
</feature>